<dbReference type="PATRIC" id="fig|754436.4.peg.1835"/>
<name>A0A0J1GNA3_9GAMM</name>
<dbReference type="Proteomes" id="UP000036426">
    <property type="component" value="Unassembled WGS sequence"/>
</dbReference>
<evidence type="ECO:0000313" key="2">
    <source>
        <dbReference type="Proteomes" id="UP000036426"/>
    </source>
</evidence>
<sequence length="145" mass="16570">MRLPSFQCPSSQFIKKKLAYYGVSLHISHSEMTLKGTMMIPPICCLCHKDYYDEPPGCAGEFVKFKNYQAINEVNTDTGAFTLNEPSGYRYFCSRHLPHAVALSHKTAEEAFDALQSQFADEIEQIKQANQPLSLWQRVKRAFNQ</sequence>
<evidence type="ECO:0000313" key="1">
    <source>
        <dbReference type="EMBL" id="KLV01200.1"/>
    </source>
</evidence>
<protein>
    <submittedName>
        <fullName evidence="1">Uncharacterized protein</fullName>
    </submittedName>
</protein>
<reference evidence="1 2" key="1">
    <citation type="submission" date="2015-05" db="EMBL/GenBank/DDBJ databases">
        <title>Photobacterium galathea sp. nov.</title>
        <authorList>
            <person name="Machado H."/>
            <person name="Gram L."/>
        </authorList>
    </citation>
    <scope>NUCLEOTIDE SEQUENCE [LARGE SCALE GENOMIC DNA]</scope>
    <source>
        <strain evidence="1 2">DSM 25995</strain>
    </source>
</reference>
<gene>
    <name evidence="1" type="ORF">ABT58_08705</name>
</gene>
<accession>A0A0J1GNA3</accession>
<dbReference type="EMBL" id="LDOV01000016">
    <property type="protein sequence ID" value="KLV01200.1"/>
    <property type="molecule type" value="Genomic_DNA"/>
</dbReference>
<comment type="caution">
    <text evidence="1">The sequence shown here is derived from an EMBL/GenBank/DDBJ whole genome shotgun (WGS) entry which is preliminary data.</text>
</comment>
<organism evidence="1 2">
    <name type="scientific">Photobacterium aphoticum</name>
    <dbReference type="NCBI Taxonomy" id="754436"/>
    <lineage>
        <taxon>Bacteria</taxon>
        <taxon>Pseudomonadati</taxon>
        <taxon>Pseudomonadota</taxon>
        <taxon>Gammaproteobacteria</taxon>
        <taxon>Vibrionales</taxon>
        <taxon>Vibrionaceae</taxon>
        <taxon>Photobacterium</taxon>
    </lineage>
</organism>
<proteinExistence type="predicted"/>
<keyword evidence="2" id="KW-1185">Reference proteome</keyword>
<dbReference type="RefSeq" id="WP_047873993.1">
    <property type="nucleotide sequence ID" value="NZ_PYMF01000033.1"/>
</dbReference>
<dbReference type="AlphaFoldDB" id="A0A0J1GNA3"/>